<evidence type="ECO:0000256" key="2">
    <source>
        <dbReference type="ARBA" id="ARBA00023224"/>
    </source>
</evidence>
<dbReference type="EMBL" id="JAIOIV010000006">
    <property type="protein sequence ID" value="MBZ0154662.1"/>
    <property type="molecule type" value="Genomic_DNA"/>
</dbReference>
<keyword evidence="5" id="KW-0472">Membrane</keyword>
<evidence type="ECO:0000256" key="4">
    <source>
        <dbReference type="PROSITE-ProRule" id="PRU00284"/>
    </source>
</evidence>
<sequence length="563" mass="61709">MLIAKYDKRERNRIMMRRIANRGMLFRKVKIGHRLLMLVVFMSVLAAGIGMLGLQGMRAGVAGIDTVYRNNVVHLQDLKIIADMYSVNLVNTAQKIVNEVNSWEEGRQQFEDALKVIRERWKAYAEAPHGERERTLISQTQPLLEIANDSLAKMRDILQREDHQALKDYFIDELSPTVEPIAQKISELIAFQLEGAKKVYRSSESRYRTLRMIVGAGAAAGIGVALLVAYWIVQGIVKPLTGLTEKVEKIAGGDLQVEVEYAGEDEIGLLARDIRKMIESFNTTVNGILGAAGNVSSTIGVLRVRAEKAREGARSQSLQAAGISAAAEEMSRTIADIRESTSLSQDSSRDAMGRAAEGKGIAGGAVETMNGVHTSTAELSVMVESLNRRVGEIGDIVTVIKDIADQTNLLALNAAIEAARAGEQGRGFAVVADEVRKLAERTINATGEISEKIGTVQAESGRTYRSMNDASKEITTATEYIRQLGESLFHIVEAVQGVRDQITHIASAVDEQAATSKDVARNIEKSEVVAREMEKMSGDIMHEVDRLVELEKDLLCSIEGFRI</sequence>
<feature type="transmembrane region" description="Helical" evidence="5">
    <location>
        <begin position="212"/>
        <end position="233"/>
    </location>
</feature>
<dbReference type="PROSITE" id="PS50111">
    <property type="entry name" value="CHEMOTAXIS_TRANSDUC_2"/>
    <property type="match status" value="1"/>
</dbReference>
<dbReference type="CDD" id="cd06225">
    <property type="entry name" value="HAMP"/>
    <property type="match status" value="1"/>
</dbReference>
<name>A0A953J4T4_9BACT</name>
<accession>A0A953J4T4</accession>
<dbReference type="GO" id="GO:0004888">
    <property type="term" value="F:transmembrane signaling receptor activity"/>
    <property type="evidence" value="ECO:0007669"/>
    <property type="project" value="InterPro"/>
</dbReference>
<feature type="domain" description="Methyl-accepting transducer" evidence="6">
    <location>
        <begin position="291"/>
        <end position="527"/>
    </location>
</feature>
<dbReference type="SMART" id="SM00304">
    <property type="entry name" value="HAMP"/>
    <property type="match status" value="1"/>
</dbReference>
<dbReference type="SMART" id="SM00283">
    <property type="entry name" value="MA"/>
    <property type="match status" value="1"/>
</dbReference>
<reference evidence="8" key="1">
    <citation type="journal article" date="2021" name="bioRxiv">
        <title>Unraveling nitrogen, sulfur and carbon metabolic pathways and microbial community transcriptional responses to substrate deprivation and toxicity stresses in a bioreactor mimicking anoxic brackish coastal sediment conditions.</title>
        <authorList>
            <person name="Martins P.D."/>
            <person name="Echeveste M.J."/>
            <person name="Arshad A."/>
            <person name="Kurth J."/>
            <person name="Ouboter H."/>
            <person name="Jetten M.S.M."/>
            <person name="Welte C.U."/>
        </authorList>
    </citation>
    <scope>NUCLEOTIDE SEQUENCE</scope>
    <source>
        <strain evidence="8">MAG_39</strain>
    </source>
</reference>
<keyword evidence="5" id="KW-1133">Transmembrane helix</keyword>
<dbReference type="Pfam" id="PF00672">
    <property type="entry name" value="HAMP"/>
    <property type="match status" value="1"/>
</dbReference>
<comment type="similarity">
    <text evidence="3">Belongs to the methyl-accepting chemotaxis (MCP) protein family.</text>
</comment>
<dbReference type="SUPFAM" id="SSF58104">
    <property type="entry name" value="Methyl-accepting chemotaxis protein (MCP) signaling domain"/>
    <property type="match status" value="1"/>
</dbReference>
<dbReference type="GO" id="GO:0016020">
    <property type="term" value="C:membrane"/>
    <property type="evidence" value="ECO:0007669"/>
    <property type="project" value="UniProtKB-SubCell"/>
</dbReference>
<dbReference type="PROSITE" id="PS50885">
    <property type="entry name" value="HAMP"/>
    <property type="match status" value="1"/>
</dbReference>
<dbReference type="Pfam" id="PF12729">
    <property type="entry name" value="4HB_MCP_1"/>
    <property type="match status" value="1"/>
</dbReference>
<reference evidence="8" key="2">
    <citation type="submission" date="2021-08" db="EMBL/GenBank/DDBJ databases">
        <authorList>
            <person name="Dalcin Martins P."/>
        </authorList>
    </citation>
    <scope>NUCLEOTIDE SEQUENCE</scope>
    <source>
        <strain evidence="8">MAG_39</strain>
    </source>
</reference>
<evidence type="ECO:0000256" key="5">
    <source>
        <dbReference type="SAM" id="Phobius"/>
    </source>
</evidence>
<dbReference type="PANTHER" id="PTHR32089">
    <property type="entry name" value="METHYL-ACCEPTING CHEMOTAXIS PROTEIN MCPB"/>
    <property type="match status" value="1"/>
</dbReference>
<gene>
    <name evidence="8" type="ORF">K8I29_00415</name>
</gene>
<dbReference type="Pfam" id="PF00015">
    <property type="entry name" value="MCPsignal"/>
    <property type="match status" value="1"/>
</dbReference>
<dbReference type="GO" id="GO:0006935">
    <property type="term" value="P:chemotaxis"/>
    <property type="evidence" value="ECO:0007669"/>
    <property type="project" value="InterPro"/>
</dbReference>
<feature type="domain" description="HAMP" evidence="7">
    <location>
        <begin position="234"/>
        <end position="286"/>
    </location>
</feature>
<dbReference type="Gene3D" id="1.10.287.950">
    <property type="entry name" value="Methyl-accepting chemotaxis protein"/>
    <property type="match status" value="1"/>
</dbReference>
<dbReference type="FunFam" id="1.10.287.950:FF:000001">
    <property type="entry name" value="Methyl-accepting chemotaxis sensory transducer"/>
    <property type="match status" value="1"/>
</dbReference>
<dbReference type="PRINTS" id="PR00260">
    <property type="entry name" value="CHEMTRNSDUCR"/>
</dbReference>
<dbReference type="Proteomes" id="UP000705867">
    <property type="component" value="Unassembled WGS sequence"/>
</dbReference>
<comment type="subcellular location">
    <subcellularLocation>
        <location evidence="1">Membrane</location>
    </subcellularLocation>
</comment>
<evidence type="ECO:0000313" key="8">
    <source>
        <dbReference type="EMBL" id="MBZ0154662.1"/>
    </source>
</evidence>
<dbReference type="InterPro" id="IPR004090">
    <property type="entry name" value="Chemotax_Me-accpt_rcpt"/>
</dbReference>
<dbReference type="CDD" id="cd11386">
    <property type="entry name" value="MCP_signal"/>
    <property type="match status" value="1"/>
</dbReference>
<dbReference type="PANTHER" id="PTHR32089:SF112">
    <property type="entry name" value="LYSOZYME-LIKE PROTEIN-RELATED"/>
    <property type="match status" value="1"/>
</dbReference>
<evidence type="ECO:0000259" key="6">
    <source>
        <dbReference type="PROSITE" id="PS50111"/>
    </source>
</evidence>
<protein>
    <submittedName>
        <fullName evidence="8">Methyl-accepting chemotaxis protein</fullName>
    </submittedName>
</protein>
<evidence type="ECO:0000313" key="9">
    <source>
        <dbReference type="Proteomes" id="UP000705867"/>
    </source>
</evidence>
<keyword evidence="5" id="KW-0812">Transmembrane</keyword>
<organism evidence="8 9">
    <name type="scientific">Candidatus Nitrobium versatile</name>
    <dbReference type="NCBI Taxonomy" id="2884831"/>
    <lineage>
        <taxon>Bacteria</taxon>
        <taxon>Pseudomonadati</taxon>
        <taxon>Nitrospirota</taxon>
        <taxon>Nitrospiria</taxon>
        <taxon>Nitrospirales</taxon>
        <taxon>Nitrospiraceae</taxon>
        <taxon>Candidatus Nitrobium</taxon>
    </lineage>
</organism>
<evidence type="ECO:0000256" key="1">
    <source>
        <dbReference type="ARBA" id="ARBA00004370"/>
    </source>
</evidence>
<keyword evidence="2 4" id="KW-0807">Transducer</keyword>
<dbReference type="AlphaFoldDB" id="A0A953J4T4"/>
<comment type="caution">
    <text evidence="8">The sequence shown here is derived from an EMBL/GenBank/DDBJ whole genome shotgun (WGS) entry which is preliminary data.</text>
</comment>
<dbReference type="InterPro" id="IPR003660">
    <property type="entry name" value="HAMP_dom"/>
</dbReference>
<dbReference type="GO" id="GO:0007165">
    <property type="term" value="P:signal transduction"/>
    <property type="evidence" value="ECO:0007669"/>
    <property type="project" value="UniProtKB-KW"/>
</dbReference>
<evidence type="ECO:0000256" key="3">
    <source>
        <dbReference type="ARBA" id="ARBA00029447"/>
    </source>
</evidence>
<dbReference type="InterPro" id="IPR004089">
    <property type="entry name" value="MCPsignal_dom"/>
</dbReference>
<evidence type="ECO:0000259" key="7">
    <source>
        <dbReference type="PROSITE" id="PS50885"/>
    </source>
</evidence>
<proteinExistence type="inferred from homology"/>
<dbReference type="InterPro" id="IPR024478">
    <property type="entry name" value="HlyB_4HB_MCP"/>
</dbReference>